<feature type="compositionally biased region" description="Low complexity" evidence="1">
    <location>
        <begin position="417"/>
        <end position="427"/>
    </location>
</feature>
<proteinExistence type="predicted"/>
<dbReference type="GO" id="GO:0016887">
    <property type="term" value="F:ATP hydrolysis activity"/>
    <property type="evidence" value="ECO:0007669"/>
    <property type="project" value="InterPro"/>
</dbReference>
<dbReference type="EMBL" id="JABBJJ010000075">
    <property type="protein sequence ID" value="NMO16683.1"/>
    <property type="molecule type" value="Genomic_DNA"/>
</dbReference>
<dbReference type="SUPFAM" id="SSF52540">
    <property type="entry name" value="P-loop containing nucleoside triphosphate hydrolases"/>
    <property type="match status" value="1"/>
</dbReference>
<evidence type="ECO:0000313" key="5">
    <source>
        <dbReference type="Proteomes" id="UP000518300"/>
    </source>
</evidence>
<dbReference type="InterPro" id="IPR027417">
    <property type="entry name" value="P-loop_NTPase"/>
</dbReference>
<organism evidence="4 5">
    <name type="scientific">Pyxidicoccus fallax</name>
    <dbReference type="NCBI Taxonomy" id="394095"/>
    <lineage>
        <taxon>Bacteria</taxon>
        <taxon>Pseudomonadati</taxon>
        <taxon>Myxococcota</taxon>
        <taxon>Myxococcia</taxon>
        <taxon>Myxococcales</taxon>
        <taxon>Cystobacterineae</taxon>
        <taxon>Myxococcaceae</taxon>
        <taxon>Pyxidicoccus</taxon>
    </lineage>
</organism>
<dbReference type="PANTHER" id="PTHR43581:SF2">
    <property type="entry name" value="EXCINUCLEASE ATPASE SUBUNIT"/>
    <property type="match status" value="1"/>
</dbReference>
<gene>
    <name evidence="4" type="ORF">HG543_17715</name>
</gene>
<name>A0A848LGJ2_9BACT</name>
<keyword evidence="5" id="KW-1185">Reference proteome</keyword>
<feature type="region of interest" description="Disordered" evidence="1">
    <location>
        <begin position="400"/>
        <end position="433"/>
    </location>
</feature>
<dbReference type="Proteomes" id="UP000518300">
    <property type="component" value="Unassembled WGS sequence"/>
</dbReference>
<evidence type="ECO:0000259" key="2">
    <source>
        <dbReference type="Pfam" id="PF13304"/>
    </source>
</evidence>
<evidence type="ECO:0000256" key="1">
    <source>
        <dbReference type="SAM" id="MobiDB-lite"/>
    </source>
</evidence>
<protein>
    <submittedName>
        <fullName evidence="4">AAA family ATPase</fullName>
    </submittedName>
</protein>
<comment type="caution">
    <text evidence="4">The sequence shown here is derived from an EMBL/GenBank/DDBJ whole genome shotgun (WGS) entry which is preliminary data.</text>
</comment>
<reference evidence="4 5" key="1">
    <citation type="submission" date="2020-04" db="EMBL/GenBank/DDBJ databases">
        <title>Draft genome of Pyxidicoccus fallax type strain.</title>
        <authorList>
            <person name="Whitworth D.E."/>
        </authorList>
    </citation>
    <scope>NUCLEOTIDE SEQUENCE [LARGE SCALE GENOMIC DNA]</scope>
    <source>
        <strain evidence="4 5">DSM 14698</strain>
    </source>
</reference>
<feature type="compositionally biased region" description="Basic and acidic residues" evidence="1">
    <location>
        <begin position="403"/>
        <end position="416"/>
    </location>
</feature>
<accession>A0A848LGJ2</accession>
<dbReference type="PANTHER" id="PTHR43581">
    <property type="entry name" value="ATP/GTP PHOSPHATASE"/>
    <property type="match status" value="1"/>
</dbReference>
<dbReference type="AlphaFoldDB" id="A0A848LGJ2"/>
<sequence length="433" mass="48685">MYLKKVVLKNIRSIDALEWEPPSAPTLAGWHVIIGDNGSGKSSVLRAIALGLVGPKEANALRQDWNEWLRWSKRVGSIGLSLERDEFWDHPEGEGKRPEDFDLEPELWLERLGTHVDLGFPFSSRFESGVLGDSYGWFCASYGPFRRFTGGDKDQEKIFSSNPKLARHLSVFGESVALTECLEWLKLLQFKKLEGGLKEEKLLDSLREFINQPDFLPHEARLESISSNGVRFVDGNGCDVPVENLSDGYRSILSMTFELIRQLVRTYGAENIFAPGDSTTIQVPGVVLIDEVDVHLHPTWQRRVGHWFRKHFPKLQFIVTTHSPLICQAATVGSIFRLPRPGSEERGGMVTGVARDRLLYGNVLDAYSTGVFGEVSTRSPEALEQLERLAILNQKELAEGLTEEERAEQRKLRERLPTAASALPSSSVEVMEK</sequence>
<dbReference type="InterPro" id="IPR051396">
    <property type="entry name" value="Bact_Antivir_Def_Nuclease"/>
</dbReference>
<dbReference type="Pfam" id="PF13304">
    <property type="entry name" value="AAA_21"/>
    <property type="match status" value="1"/>
</dbReference>
<evidence type="ECO:0000313" key="4">
    <source>
        <dbReference type="EMBL" id="NMO16683.1"/>
    </source>
</evidence>
<dbReference type="InterPro" id="IPR038729">
    <property type="entry name" value="Rad50/SbcC_AAA"/>
</dbReference>
<dbReference type="RefSeq" id="WP_169345973.1">
    <property type="nucleotide sequence ID" value="NZ_JABBJJ010000075.1"/>
</dbReference>
<dbReference type="InterPro" id="IPR003959">
    <property type="entry name" value="ATPase_AAA_core"/>
</dbReference>
<dbReference type="GO" id="GO:0006302">
    <property type="term" value="P:double-strand break repair"/>
    <property type="evidence" value="ECO:0007669"/>
    <property type="project" value="InterPro"/>
</dbReference>
<feature type="domain" description="Rad50/SbcC-type AAA" evidence="3">
    <location>
        <begin position="5"/>
        <end position="57"/>
    </location>
</feature>
<dbReference type="Pfam" id="PF13476">
    <property type="entry name" value="AAA_23"/>
    <property type="match status" value="1"/>
</dbReference>
<evidence type="ECO:0000259" key="3">
    <source>
        <dbReference type="Pfam" id="PF13476"/>
    </source>
</evidence>
<feature type="domain" description="ATPase AAA-type core" evidence="2">
    <location>
        <begin position="188"/>
        <end position="326"/>
    </location>
</feature>
<dbReference type="GO" id="GO:0005524">
    <property type="term" value="F:ATP binding"/>
    <property type="evidence" value="ECO:0007669"/>
    <property type="project" value="InterPro"/>
</dbReference>
<dbReference type="Gene3D" id="3.40.50.300">
    <property type="entry name" value="P-loop containing nucleotide triphosphate hydrolases"/>
    <property type="match status" value="2"/>
</dbReference>